<dbReference type="EMBL" id="JACIES010000005">
    <property type="protein sequence ID" value="MBB4026574.1"/>
    <property type="molecule type" value="Genomic_DNA"/>
</dbReference>
<sequence length="212" mass="23521">MAIFNSILFHRARKSVGNVTLYALKEQNVVRAKGIYRRDRKSLAQLKQRARMKAVREVGSHFYHVLPQGFCCSSLKEGLNCFVKANVGKIFVDDELKVSYDLLKLEISGGTLMPPVLSAKLEAGENRVVFRWERQRLMPYAFGDDLLYGVVSRTEDRDGEVIPLGTRGASGELSWDLPAGWDVCDVVVHGFAMNSKGNRASVSVGLAVGDEV</sequence>
<dbReference type="Proteomes" id="UP000546007">
    <property type="component" value="Unassembled WGS sequence"/>
</dbReference>
<accession>A0A7W6HX52</accession>
<organism evidence="1 2">
    <name type="scientific">Butyricimonas faecihominis</name>
    <dbReference type="NCBI Taxonomy" id="1472416"/>
    <lineage>
        <taxon>Bacteria</taxon>
        <taxon>Pseudomonadati</taxon>
        <taxon>Bacteroidota</taxon>
        <taxon>Bacteroidia</taxon>
        <taxon>Bacteroidales</taxon>
        <taxon>Odoribacteraceae</taxon>
        <taxon>Butyricimonas</taxon>
    </lineage>
</organism>
<evidence type="ECO:0000313" key="2">
    <source>
        <dbReference type="Proteomes" id="UP000546007"/>
    </source>
</evidence>
<dbReference type="OrthoDB" id="1095343at2"/>
<keyword evidence="2" id="KW-1185">Reference proteome</keyword>
<gene>
    <name evidence="1" type="ORF">GGR14_002368</name>
</gene>
<dbReference type="AlphaFoldDB" id="A0A7W6HX52"/>
<dbReference type="RefSeq" id="WP_124317264.1">
    <property type="nucleotide sequence ID" value="NZ_AP028155.1"/>
</dbReference>
<dbReference type="GeneID" id="93101787"/>
<comment type="caution">
    <text evidence="1">The sequence shown here is derived from an EMBL/GenBank/DDBJ whole genome shotgun (WGS) entry which is preliminary data.</text>
</comment>
<proteinExistence type="predicted"/>
<reference evidence="1 2" key="1">
    <citation type="submission" date="2020-08" db="EMBL/GenBank/DDBJ databases">
        <title>Genomic Encyclopedia of Type Strains, Phase IV (KMG-IV): sequencing the most valuable type-strain genomes for metagenomic binning, comparative biology and taxonomic classification.</title>
        <authorList>
            <person name="Goeker M."/>
        </authorList>
    </citation>
    <scope>NUCLEOTIDE SEQUENCE [LARGE SCALE GENOMIC DNA]</scope>
    <source>
        <strain evidence="1 2">DSM 105721</strain>
    </source>
</reference>
<name>A0A7W6HX52_9BACT</name>
<protein>
    <submittedName>
        <fullName evidence="1">Uncharacterized protein</fullName>
    </submittedName>
</protein>
<evidence type="ECO:0000313" key="1">
    <source>
        <dbReference type="EMBL" id="MBB4026574.1"/>
    </source>
</evidence>